<organism evidence="1 2">
    <name type="scientific">Niastella caeni</name>
    <dbReference type="NCBI Taxonomy" id="2569763"/>
    <lineage>
        <taxon>Bacteria</taxon>
        <taxon>Pseudomonadati</taxon>
        <taxon>Bacteroidota</taxon>
        <taxon>Chitinophagia</taxon>
        <taxon>Chitinophagales</taxon>
        <taxon>Chitinophagaceae</taxon>
        <taxon>Niastella</taxon>
    </lineage>
</organism>
<sequence>MPIPISIAILIALFVLGGKMNKQPKGSPAEVVILGGKQYSLVDKKDSCNTLVVMNPKQNDNTVIIKGQRQSAPIENIFQFLGLYQIIKAEPLTPVNNSINSNIKQAVCL</sequence>
<proteinExistence type="predicted"/>
<evidence type="ECO:0000313" key="2">
    <source>
        <dbReference type="Proteomes" id="UP000306918"/>
    </source>
</evidence>
<comment type="caution">
    <text evidence="1">The sequence shown here is derived from an EMBL/GenBank/DDBJ whole genome shotgun (WGS) entry which is preliminary data.</text>
</comment>
<accession>A0A4S8I103</accession>
<gene>
    <name evidence="1" type="ORF">FAM09_06970</name>
</gene>
<dbReference type="EMBL" id="STFF01000001">
    <property type="protein sequence ID" value="THU41838.1"/>
    <property type="molecule type" value="Genomic_DNA"/>
</dbReference>
<dbReference type="Proteomes" id="UP000306918">
    <property type="component" value="Unassembled WGS sequence"/>
</dbReference>
<evidence type="ECO:0000313" key="1">
    <source>
        <dbReference type="EMBL" id="THU41838.1"/>
    </source>
</evidence>
<protein>
    <submittedName>
        <fullName evidence="1">Uncharacterized protein</fullName>
    </submittedName>
</protein>
<dbReference type="OrthoDB" id="678350at2"/>
<keyword evidence="2" id="KW-1185">Reference proteome</keyword>
<dbReference type="RefSeq" id="WP_136576326.1">
    <property type="nucleotide sequence ID" value="NZ_STFF01000001.1"/>
</dbReference>
<reference evidence="1 2" key="1">
    <citation type="submission" date="2019-04" db="EMBL/GenBank/DDBJ databases">
        <title>Niastella caeni sp. nov., isolated from activated sludge.</title>
        <authorList>
            <person name="Sheng M."/>
        </authorList>
    </citation>
    <scope>NUCLEOTIDE SEQUENCE [LARGE SCALE GENOMIC DNA]</scope>
    <source>
        <strain evidence="1 2">HX-2-15</strain>
    </source>
</reference>
<dbReference type="AlphaFoldDB" id="A0A4S8I103"/>
<name>A0A4S8I103_9BACT</name>